<evidence type="ECO:0000256" key="6">
    <source>
        <dbReference type="ARBA" id="ARBA00023125"/>
    </source>
</evidence>
<evidence type="ECO:0000313" key="11">
    <source>
        <dbReference type="EMBL" id="CAB3267850.1"/>
    </source>
</evidence>
<evidence type="ECO:0000256" key="7">
    <source>
        <dbReference type="ARBA" id="ARBA00023163"/>
    </source>
</evidence>
<dbReference type="InterPro" id="IPR012337">
    <property type="entry name" value="RNaseH-like_sf"/>
</dbReference>
<feature type="domain" description="BED-type" evidence="10">
    <location>
        <begin position="4"/>
        <end position="55"/>
    </location>
</feature>
<keyword evidence="4" id="KW-0862">Zinc</keyword>
<dbReference type="GO" id="GO:0008270">
    <property type="term" value="F:zinc ion binding"/>
    <property type="evidence" value="ECO:0007669"/>
    <property type="project" value="UniProtKB-KW"/>
</dbReference>
<evidence type="ECO:0000256" key="5">
    <source>
        <dbReference type="ARBA" id="ARBA00023015"/>
    </source>
</evidence>
<dbReference type="InterPro" id="IPR003656">
    <property type="entry name" value="Znf_BED"/>
</dbReference>
<keyword evidence="7" id="KW-0804">Transcription</keyword>
<sequence>MPRGKTSIVWDHFSQPDGENQVVCQVCQTKLTYCSSTGSLIKHLKYKHSHLWPGMVAAHGVPREATLFSVSAMPPYKRMKLEQDPPHDNSITVTSDFQFPVAQDCLPSTTATSSALVTADSSTFVFKLDNSLFEKLSRPIIADQRPVSFISDPGLRDLVLSLNPVNEFPGEQEMREFLKLKYFGAKSKLLYKTSDAVEKDTRFAVACRFRQSVYGEWFVTIGIHYISGSWERMYFTLETHCVTPDSADIIALITAALSHYNIPKSSVIAYVDDCKQLSLETLDGLCPKPLTCIAHKLEQLVSGALMNNQEVAASLKSAKKMLSFIKTKDDFTRILKVMQQSDKQAPTSCDRWPGVYALLECLISHKDELTSIIDNYSTSLEALSFSSTVDYDLPDHCWSILGELLELLRPFWAMTEFLSKERHPPIAACPLLVSGLERLTRPQNQPSLSSNENTESTLNFKCVENVRASLHERLLELSSFDGCDWINIAAALDPRFYKLKHLKRDEKNAVHETVSDLCAPYSSSSTQNHHTSPADGSMLGNLLGLESSDSCIWSDSSDDEGTEINEEVARYFKSGITSDKCTDPLEWWRTKEAAFPILAQLARHYLCIPATASSANEAFSQSKVRLAVETENTDVVVFLHDNQSLLIERAVPDCINDTLSVVPKFPSSLSS</sequence>
<keyword evidence="2" id="KW-0479">Metal-binding</keyword>
<keyword evidence="5" id="KW-0805">Transcription regulation</keyword>
<dbReference type="AlphaFoldDB" id="A0A6F9DXW4"/>
<evidence type="ECO:0000256" key="1">
    <source>
        <dbReference type="ARBA" id="ARBA00004123"/>
    </source>
</evidence>
<evidence type="ECO:0000256" key="2">
    <source>
        <dbReference type="ARBA" id="ARBA00022723"/>
    </source>
</evidence>
<dbReference type="SUPFAM" id="SSF57667">
    <property type="entry name" value="beta-beta-alpha zinc fingers"/>
    <property type="match status" value="1"/>
</dbReference>
<dbReference type="InterPro" id="IPR036236">
    <property type="entry name" value="Znf_C2H2_sf"/>
</dbReference>
<keyword evidence="6" id="KW-0238">DNA-binding</keyword>
<dbReference type="InterPro" id="IPR008906">
    <property type="entry name" value="HATC_C_dom"/>
</dbReference>
<dbReference type="PANTHER" id="PTHR46481:SF10">
    <property type="entry name" value="ZINC FINGER BED DOMAIN-CONTAINING PROTEIN 39"/>
    <property type="match status" value="1"/>
</dbReference>
<reference evidence="11" key="1">
    <citation type="submission" date="2020-04" db="EMBL/GenBank/DDBJ databases">
        <authorList>
            <person name="Neveu A P."/>
        </authorList>
    </citation>
    <scope>NUCLEOTIDE SEQUENCE</scope>
    <source>
        <tissue evidence="11">Whole embryo</tissue>
    </source>
</reference>
<dbReference type="PANTHER" id="PTHR46481">
    <property type="entry name" value="ZINC FINGER BED DOMAIN-CONTAINING PROTEIN 4"/>
    <property type="match status" value="1"/>
</dbReference>
<evidence type="ECO:0000256" key="8">
    <source>
        <dbReference type="ARBA" id="ARBA00023242"/>
    </source>
</evidence>
<dbReference type="SUPFAM" id="SSF53098">
    <property type="entry name" value="Ribonuclease H-like"/>
    <property type="match status" value="1"/>
</dbReference>
<dbReference type="PROSITE" id="PS50808">
    <property type="entry name" value="ZF_BED"/>
    <property type="match status" value="1"/>
</dbReference>
<gene>
    <name evidence="11" type="primary">Zbed4-002</name>
</gene>
<keyword evidence="3 9" id="KW-0863">Zinc-finger</keyword>
<evidence type="ECO:0000256" key="4">
    <source>
        <dbReference type="ARBA" id="ARBA00022833"/>
    </source>
</evidence>
<evidence type="ECO:0000259" key="10">
    <source>
        <dbReference type="PROSITE" id="PS50808"/>
    </source>
</evidence>
<dbReference type="GO" id="GO:0003677">
    <property type="term" value="F:DNA binding"/>
    <property type="evidence" value="ECO:0007669"/>
    <property type="project" value="UniProtKB-KW"/>
</dbReference>
<dbReference type="EMBL" id="LR791988">
    <property type="protein sequence ID" value="CAB3267850.1"/>
    <property type="molecule type" value="mRNA"/>
</dbReference>
<dbReference type="SMART" id="SM00614">
    <property type="entry name" value="ZnF_BED"/>
    <property type="match status" value="1"/>
</dbReference>
<protein>
    <submittedName>
        <fullName evidence="11">Zinc finger BED domain-containing protein 4</fullName>
    </submittedName>
</protein>
<dbReference type="InterPro" id="IPR052035">
    <property type="entry name" value="ZnF_BED_domain_contain"/>
</dbReference>
<dbReference type="Pfam" id="PF02892">
    <property type="entry name" value="zf-BED"/>
    <property type="match status" value="1"/>
</dbReference>
<accession>A0A6F9DXW4</accession>
<proteinExistence type="evidence at transcript level"/>
<dbReference type="Pfam" id="PF05699">
    <property type="entry name" value="Dimer_Tnp_hAT"/>
    <property type="match status" value="1"/>
</dbReference>
<evidence type="ECO:0000256" key="3">
    <source>
        <dbReference type="ARBA" id="ARBA00022771"/>
    </source>
</evidence>
<dbReference type="GO" id="GO:0009791">
    <property type="term" value="P:post-embryonic development"/>
    <property type="evidence" value="ECO:0007669"/>
    <property type="project" value="UniProtKB-ARBA"/>
</dbReference>
<organism evidence="11">
    <name type="scientific">Phallusia mammillata</name>
    <dbReference type="NCBI Taxonomy" id="59560"/>
    <lineage>
        <taxon>Eukaryota</taxon>
        <taxon>Metazoa</taxon>
        <taxon>Chordata</taxon>
        <taxon>Tunicata</taxon>
        <taxon>Ascidiacea</taxon>
        <taxon>Phlebobranchia</taxon>
        <taxon>Ascidiidae</taxon>
        <taxon>Phallusia</taxon>
    </lineage>
</organism>
<evidence type="ECO:0000256" key="9">
    <source>
        <dbReference type="PROSITE-ProRule" id="PRU00027"/>
    </source>
</evidence>
<name>A0A6F9DXW4_9ASCI</name>
<dbReference type="GO" id="GO:0046983">
    <property type="term" value="F:protein dimerization activity"/>
    <property type="evidence" value="ECO:0007669"/>
    <property type="project" value="InterPro"/>
</dbReference>
<comment type="subcellular location">
    <subcellularLocation>
        <location evidence="1">Nucleus</location>
    </subcellularLocation>
</comment>
<dbReference type="GO" id="GO:0005634">
    <property type="term" value="C:nucleus"/>
    <property type="evidence" value="ECO:0007669"/>
    <property type="project" value="UniProtKB-SubCell"/>
</dbReference>
<keyword evidence="8" id="KW-0539">Nucleus</keyword>